<dbReference type="Gene3D" id="1.20.120.350">
    <property type="entry name" value="Voltage-gated potassium channels. Chain C"/>
    <property type="match status" value="1"/>
</dbReference>
<keyword evidence="3 5" id="KW-1133">Transmembrane helix</keyword>
<dbReference type="SUPFAM" id="SSF81324">
    <property type="entry name" value="Voltage-gated potassium channels"/>
    <property type="match status" value="1"/>
</dbReference>
<dbReference type="Pfam" id="PF13519">
    <property type="entry name" value="VWA_2"/>
    <property type="match status" value="1"/>
</dbReference>
<keyword evidence="4 5" id="KW-0472">Membrane</keyword>
<dbReference type="SUPFAM" id="SSF53300">
    <property type="entry name" value="vWA-like"/>
    <property type="match status" value="1"/>
</dbReference>
<name>A0A015MN25_RHIIW</name>
<feature type="transmembrane region" description="Helical" evidence="5">
    <location>
        <begin position="40"/>
        <end position="63"/>
    </location>
</feature>
<evidence type="ECO:0000256" key="5">
    <source>
        <dbReference type="SAM" id="Phobius"/>
    </source>
</evidence>
<dbReference type="EMBL" id="JEMT01017384">
    <property type="protein sequence ID" value="EXX68173.1"/>
    <property type="molecule type" value="Genomic_DNA"/>
</dbReference>
<dbReference type="SMART" id="SM00327">
    <property type="entry name" value="VWA"/>
    <property type="match status" value="1"/>
</dbReference>
<feature type="transmembrane region" description="Helical" evidence="5">
    <location>
        <begin position="70"/>
        <end position="92"/>
    </location>
</feature>
<gene>
    <name evidence="7" type="ORF">RirG_107380</name>
</gene>
<feature type="domain" description="VWFA" evidence="6">
    <location>
        <begin position="160"/>
        <end position="375"/>
    </location>
</feature>
<dbReference type="InterPro" id="IPR036465">
    <property type="entry name" value="vWFA_dom_sf"/>
</dbReference>
<dbReference type="InterPro" id="IPR027359">
    <property type="entry name" value="Volt_channel_dom_sf"/>
</dbReference>
<keyword evidence="8" id="KW-1185">Reference proteome</keyword>
<dbReference type="SMR" id="A0A015MN25"/>
<feature type="transmembrane region" description="Helical" evidence="5">
    <location>
        <begin position="104"/>
        <end position="124"/>
    </location>
</feature>
<keyword evidence="2 5" id="KW-0812">Transmembrane</keyword>
<dbReference type="InterPro" id="IPR002035">
    <property type="entry name" value="VWF_A"/>
</dbReference>
<dbReference type="GO" id="GO:0016020">
    <property type="term" value="C:membrane"/>
    <property type="evidence" value="ECO:0007669"/>
    <property type="project" value="UniProtKB-SubCell"/>
</dbReference>
<dbReference type="OrthoDB" id="2343366at2759"/>
<organism evidence="7 8">
    <name type="scientific">Rhizophagus irregularis (strain DAOM 197198w)</name>
    <name type="common">Glomus intraradices</name>
    <dbReference type="NCBI Taxonomy" id="1432141"/>
    <lineage>
        <taxon>Eukaryota</taxon>
        <taxon>Fungi</taxon>
        <taxon>Fungi incertae sedis</taxon>
        <taxon>Mucoromycota</taxon>
        <taxon>Glomeromycotina</taxon>
        <taxon>Glomeromycetes</taxon>
        <taxon>Glomerales</taxon>
        <taxon>Glomeraceae</taxon>
        <taxon>Rhizophagus</taxon>
    </lineage>
</organism>
<dbReference type="AlphaFoldDB" id="A0A015MN25"/>
<accession>A0A015MN25</accession>
<evidence type="ECO:0000259" key="6">
    <source>
        <dbReference type="PROSITE" id="PS50234"/>
    </source>
</evidence>
<evidence type="ECO:0000256" key="1">
    <source>
        <dbReference type="ARBA" id="ARBA00004141"/>
    </source>
</evidence>
<evidence type="ECO:0000256" key="3">
    <source>
        <dbReference type="ARBA" id="ARBA00022989"/>
    </source>
</evidence>
<protein>
    <recommendedName>
        <fullName evidence="6">VWFA domain-containing protein</fullName>
    </recommendedName>
</protein>
<evidence type="ECO:0000256" key="4">
    <source>
        <dbReference type="ARBA" id="ARBA00023136"/>
    </source>
</evidence>
<dbReference type="PROSITE" id="PS50234">
    <property type="entry name" value="VWFA"/>
    <property type="match status" value="1"/>
</dbReference>
<sequence length="396" mass="45330">MSYGAIITEFPSYDDSNKPAQNSKKSPYTAFAEFLEAKRFMYWGLFLTTINIVALTVIIMIKLDDFFIELLFKISLVINIIFAIDVLLRAIVFGPKYFCRGKYGLLHGFDAILVLSTLGVSLFLKIKETELIEIGLLSLRFWRLLTAHVKVIEYKYPAFHIILVMDRSGSMNGNDITPSEKSRNYAKLQKSHDNRLGAVYDAVYSFMDTRLQTRYKSSSRTPLITDRIDRDTISLVLFDDEAVVIFENERINADLLFNKMLQYENRGGTDFGVAIEKVDQLINKYFDATKTNIIIFLSDGEADVPEYDLDSICKRNAKKNSPIYLHTVLFGLDFGSDSLGRMVDIAKKYTPPGPVTCSFTKVMDEVVLTNLFTSIASNLRDHKKEYRWWISQVLNN</sequence>
<comment type="caution">
    <text evidence="7">The sequence shown here is derived from an EMBL/GenBank/DDBJ whole genome shotgun (WGS) entry which is preliminary data.</text>
</comment>
<reference evidence="7 8" key="1">
    <citation type="submission" date="2014-02" db="EMBL/GenBank/DDBJ databases">
        <title>Single nucleus genome sequencing reveals high similarity among nuclei of an endomycorrhizal fungus.</title>
        <authorList>
            <person name="Lin K."/>
            <person name="Geurts R."/>
            <person name="Zhang Z."/>
            <person name="Limpens E."/>
            <person name="Saunders D.G."/>
            <person name="Mu D."/>
            <person name="Pang E."/>
            <person name="Cao H."/>
            <person name="Cha H."/>
            <person name="Lin T."/>
            <person name="Zhou Q."/>
            <person name="Shang Y."/>
            <person name="Li Y."/>
            <person name="Ivanov S."/>
            <person name="Sharma T."/>
            <person name="Velzen R.V."/>
            <person name="Ruijter N.D."/>
            <person name="Aanen D.K."/>
            <person name="Win J."/>
            <person name="Kamoun S."/>
            <person name="Bisseling T."/>
            <person name="Huang S."/>
        </authorList>
    </citation>
    <scope>NUCLEOTIDE SEQUENCE [LARGE SCALE GENOMIC DNA]</scope>
    <source>
        <strain evidence="8">DAOM197198w</strain>
    </source>
</reference>
<proteinExistence type="predicted"/>
<dbReference type="Gene3D" id="3.40.50.410">
    <property type="entry name" value="von Willebrand factor, type A domain"/>
    <property type="match status" value="1"/>
</dbReference>
<comment type="subcellular location">
    <subcellularLocation>
        <location evidence="1">Membrane</location>
        <topology evidence="1">Multi-pass membrane protein</topology>
    </subcellularLocation>
</comment>
<dbReference type="STRING" id="1432141.A0A015MN25"/>
<dbReference type="CDD" id="cd00198">
    <property type="entry name" value="vWFA"/>
    <property type="match status" value="1"/>
</dbReference>
<dbReference type="Proteomes" id="UP000022910">
    <property type="component" value="Unassembled WGS sequence"/>
</dbReference>
<dbReference type="HOGENOM" id="CLU_058496_0_0_1"/>
<evidence type="ECO:0000313" key="7">
    <source>
        <dbReference type="EMBL" id="EXX68173.1"/>
    </source>
</evidence>
<evidence type="ECO:0000313" key="8">
    <source>
        <dbReference type="Proteomes" id="UP000022910"/>
    </source>
</evidence>
<evidence type="ECO:0000256" key="2">
    <source>
        <dbReference type="ARBA" id="ARBA00022692"/>
    </source>
</evidence>